<gene>
    <name evidence="1" type="ORF">Thert_02101</name>
</gene>
<protein>
    <submittedName>
        <fullName evidence="1">Sec-C motif family protein</fullName>
    </submittedName>
</protein>
<reference evidence="1 2" key="1">
    <citation type="submission" date="2016-08" db="EMBL/GenBank/DDBJ databases">
        <title>A novel genetic cassette of butanologenic Thermoanaerobacterium thermosaccharolyticum that directly convert cellulose to butanol.</title>
        <authorList>
            <person name="Li T."/>
            <person name="He J."/>
        </authorList>
    </citation>
    <scope>NUCLEOTIDE SEQUENCE [LARGE SCALE GENOMIC DNA]</scope>
    <source>
        <strain evidence="1 2">TG57</strain>
    </source>
</reference>
<evidence type="ECO:0000313" key="2">
    <source>
        <dbReference type="Proteomes" id="UP000214975"/>
    </source>
</evidence>
<accession>A0A223I009</accession>
<organism evidence="1 2">
    <name type="scientific">Thermoanaerobacterium thermosaccharolyticum</name>
    <name type="common">Clostridium thermosaccharolyticum</name>
    <dbReference type="NCBI Taxonomy" id="1517"/>
    <lineage>
        <taxon>Bacteria</taxon>
        <taxon>Bacillati</taxon>
        <taxon>Bacillota</taxon>
        <taxon>Clostridia</taxon>
        <taxon>Thermoanaerobacterales</taxon>
        <taxon>Thermoanaerobacteraceae</taxon>
        <taxon>Thermoanaerobacterium</taxon>
    </lineage>
</organism>
<proteinExistence type="predicted"/>
<dbReference type="Proteomes" id="UP000214975">
    <property type="component" value="Chromosome"/>
</dbReference>
<sequence length="390" mass="45902">MLKNFKFYRKEMCPCNSGNLYKDCCKIKEPKQFRTQGQFLDFLGKMMKKSRIKLCLYNGCKAKGKDIINAHALQENRILSKLQVNRQIYMQDFSSKPVMLEIKKGKPEPFFLLKEVHIKDATVATCFCKTHDDAIFAKIEKPQYSLTVLNDEQLFLFAYKTFSFELYNQIVVKKFFENMFANAPQTTKKWPSVYKYRNTVLKIRDLNYYKDYFDKALKEQDYGGIETIVIEIPYRIQFANYMAIAPPFDIKGRKINYIDKVTKRMKFVFFTIFPDESKSYILVSALKEDLDTYGQYFDQLRNSPIGLIKYYINVFIPLSTQNLIISPKLWDSWSESAQMGIQFAVADPNSAKLLKGVQFYLQNIAKFRQKEEIKIDTTNMPFNFFIPHTT</sequence>
<dbReference type="AlphaFoldDB" id="A0A223I009"/>
<evidence type="ECO:0000313" key="1">
    <source>
        <dbReference type="EMBL" id="AST58041.1"/>
    </source>
</evidence>
<dbReference type="EMBL" id="CP016893">
    <property type="protein sequence ID" value="AST58041.1"/>
    <property type="molecule type" value="Genomic_DNA"/>
</dbReference>
<name>A0A223I009_THETR</name>